<dbReference type="AlphaFoldDB" id="A0A5C5WCK8"/>
<protein>
    <submittedName>
        <fullName evidence="2">Uncharacterized protein</fullName>
    </submittedName>
</protein>
<dbReference type="EMBL" id="SJPH01000001">
    <property type="protein sequence ID" value="TWT48410.1"/>
    <property type="molecule type" value="Genomic_DNA"/>
</dbReference>
<gene>
    <name evidence="2" type="ORF">Pla111_01770</name>
</gene>
<evidence type="ECO:0000313" key="3">
    <source>
        <dbReference type="Proteomes" id="UP000318995"/>
    </source>
</evidence>
<feature type="signal peptide" evidence="1">
    <location>
        <begin position="1"/>
        <end position="20"/>
    </location>
</feature>
<dbReference type="RefSeq" id="WP_146570455.1">
    <property type="nucleotide sequence ID" value="NZ_SJPH01000001.1"/>
</dbReference>
<proteinExistence type="predicted"/>
<accession>A0A5C5WCK8</accession>
<keyword evidence="3" id="KW-1185">Reference proteome</keyword>
<dbReference type="OrthoDB" id="9907330at2"/>
<feature type="chain" id="PRO_5022720955" evidence="1">
    <location>
        <begin position="21"/>
        <end position="247"/>
    </location>
</feature>
<evidence type="ECO:0000313" key="2">
    <source>
        <dbReference type="EMBL" id="TWT48410.1"/>
    </source>
</evidence>
<organism evidence="2 3">
    <name type="scientific">Botrimarina hoheduenensis</name>
    <dbReference type="NCBI Taxonomy" id="2528000"/>
    <lineage>
        <taxon>Bacteria</taxon>
        <taxon>Pseudomonadati</taxon>
        <taxon>Planctomycetota</taxon>
        <taxon>Planctomycetia</taxon>
        <taxon>Pirellulales</taxon>
        <taxon>Lacipirellulaceae</taxon>
        <taxon>Botrimarina</taxon>
    </lineage>
</organism>
<dbReference type="Proteomes" id="UP000318995">
    <property type="component" value="Unassembled WGS sequence"/>
</dbReference>
<evidence type="ECO:0000256" key="1">
    <source>
        <dbReference type="SAM" id="SignalP"/>
    </source>
</evidence>
<sequence length="247" mass="26672" precursor="true">MLRQTTAILIFAAAAAQASAGSTNNLFWLAGEIRGQMAVVRAQADATFCGCREADDVYDELEDLCRRMDRFEERLACPIETRADLRRLALEARRVERQSCELGDAVERALLRMRVRSNQFAIPARAVPIGAGPGYARPGYGIPAYPQQGGVAFQIRIGGLSVGVCDEGELHVAPATPAWARGQIAQRGGYGYSHSVGRLAAYGPRVAPAPVVLASPLVGHSDHEARALCRQMDRLRQLTAALSQVLC</sequence>
<name>A0A5C5WCK8_9BACT</name>
<keyword evidence="1" id="KW-0732">Signal</keyword>
<comment type="caution">
    <text evidence="2">The sequence shown here is derived from an EMBL/GenBank/DDBJ whole genome shotgun (WGS) entry which is preliminary data.</text>
</comment>
<reference evidence="2 3" key="1">
    <citation type="submission" date="2019-02" db="EMBL/GenBank/DDBJ databases">
        <title>Deep-cultivation of Planctomycetes and their phenomic and genomic characterization uncovers novel biology.</title>
        <authorList>
            <person name="Wiegand S."/>
            <person name="Jogler M."/>
            <person name="Boedeker C."/>
            <person name="Pinto D."/>
            <person name="Vollmers J."/>
            <person name="Rivas-Marin E."/>
            <person name="Kohn T."/>
            <person name="Peeters S.H."/>
            <person name="Heuer A."/>
            <person name="Rast P."/>
            <person name="Oberbeckmann S."/>
            <person name="Bunk B."/>
            <person name="Jeske O."/>
            <person name="Meyerdierks A."/>
            <person name="Storesund J.E."/>
            <person name="Kallscheuer N."/>
            <person name="Luecker S."/>
            <person name="Lage O.M."/>
            <person name="Pohl T."/>
            <person name="Merkel B.J."/>
            <person name="Hornburger P."/>
            <person name="Mueller R.-W."/>
            <person name="Bruemmer F."/>
            <person name="Labrenz M."/>
            <person name="Spormann A.M."/>
            <person name="Op Den Camp H."/>
            <person name="Overmann J."/>
            <person name="Amann R."/>
            <person name="Jetten M.S.M."/>
            <person name="Mascher T."/>
            <person name="Medema M.H."/>
            <person name="Devos D.P."/>
            <person name="Kaster A.-K."/>
            <person name="Ovreas L."/>
            <person name="Rohde M."/>
            <person name="Galperin M.Y."/>
            <person name="Jogler C."/>
        </authorList>
    </citation>
    <scope>NUCLEOTIDE SEQUENCE [LARGE SCALE GENOMIC DNA]</scope>
    <source>
        <strain evidence="2 3">Pla111</strain>
    </source>
</reference>